<dbReference type="InterPro" id="IPR003442">
    <property type="entry name" value="T6A_TsaE"/>
</dbReference>
<dbReference type="PANTHER" id="PTHR33540">
    <property type="entry name" value="TRNA THREONYLCARBAMOYLADENOSINE BIOSYNTHESIS PROTEIN TSAE"/>
    <property type="match status" value="1"/>
</dbReference>
<dbReference type="Pfam" id="PF02367">
    <property type="entry name" value="TsaE"/>
    <property type="match status" value="1"/>
</dbReference>
<dbReference type="PIRSF" id="PIRSF036599">
    <property type="entry name" value="AtpPhos"/>
    <property type="match status" value="1"/>
</dbReference>
<evidence type="ECO:0000256" key="7">
    <source>
        <dbReference type="ARBA" id="ARBA00022741"/>
    </source>
</evidence>
<evidence type="ECO:0000256" key="8">
    <source>
        <dbReference type="ARBA" id="ARBA00022840"/>
    </source>
</evidence>
<dbReference type="GO" id="GO:0046872">
    <property type="term" value="F:metal ion binding"/>
    <property type="evidence" value="ECO:0007669"/>
    <property type="project" value="UniProtKB-KW"/>
</dbReference>
<dbReference type="InterPro" id="IPR012180">
    <property type="entry name" value="Bifunc_ATPase/PTrfase"/>
</dbReference>
<evidence type="ECO:0000256" key="3">
    <source>
        <dbReference type="ARBA" id="ARBA00019010"/>
    </source>
</evidence>
<sequence length="510" mass="55841">MTPVGANEPTPNAEAMIRELFLADEAATMRLGADLALVLRAGDVVALSGDLGAGKSTLARALIRALAGDPDLEVPSPTYTLVQSYDTAPPAFHFDLYRLADPSELAELGFEEAAETGIVLCEWPEQGGVEKGANLSIRLEAPESGCRRVGLSGTAETIGRVARSLDLRAFLARSGNGAAPRRRLFGDASPRRYEAVAGAAGPLVLMDAPALPKGPLIRHGRTYNDIAHRAETIVPFLAIAKALRHEGFHAPAIHDFDLAEGLVLLEDLGRDGLLDAEGEPIPERYEAAVRCLAAIHGRSWPDSVEVAPDLRHEIPSFDRDALTIEIELLIDFYFPSFFGRPARDDERQRYLDVWGRLFDHLDESEKSLLLRDVHSPNVLWCEAAEGIGKVGLIDFQDAMIGPSAYDVASLAQDARVTIPEEMELRLLDAYAEARRTAGRFDEVAFRRAYAITAAQRGSKILGGFVRSSEHDGKSQYLRHIPRMKAYLRRTLKEEVLKELSSLYGEWGLTA</sequence>
<proteinExistence type="inferred from homology"/>
<feature type="domain" description="Aminoglycoside phosphotransferase" evidence="11">
    <location>
        <begin position="186"/>
        <end position="435"/>
    </location>
</feature>
<evidence type="ECO:0000256" key="9">
    <source>
        <dbReference type="ARBA" id="ARBA00022842"/>
    </source>
</evidence>
<keyword evidence="4" id="KW-0963">Cytoplasm</keyword>
<dbReference type="EMBL" id="FUXL01000005">
    <property type="protein sequence ID" value="SKA03369.1"/>
    <property type="molecule type" value="Genomic_DNA"/>
</dbReference>
<keyword evidence="13" id="KW-1185">Reference proteome</keyword>
<name>A0A1T4QI25_9HYPH</name>
<dbReference type="Gene3D" id="3.90.1200.10">
    <property type="match status" value="1"/>
</dbReference>
<dbReference type="STRING" id="1365950.SAMN05428963_10560"/>
<dbReference type="RefSeq" id="WP_245318939.1">
    <property type="nucleotide sequence ID" value="NZ_FUXL01000005.1"/>
</dbReference>
<evidence type="ECO:0000259" key="11">
    <source>
        <dbReference type="Pfam" id="PF01636"/>
    </source>
</evidence>
<dbReference type="InterPro" id="IPR002575">
    <property type="entry name" value="Aminoglycoside_PTrfase"/>
</dbReference>
<evidence type="ECO:0000256" key="6">
    <source>
        <dbReference type="ARBA" id="ARBA00022723"/>
    </source>
</evidence>
<keyword evidence="9" id="KW-0460">Magnesium</keyword>
<dbReference type="AlphaFoldDB" id="A0A1T4QI25"/>
<evidence type="ECO:0000313" key="13">
    <source>
        <dbReference type="Proteomes" id="UP000190135"/>
    </source>
</evidence>
<dbReference type="Gene3D" id="3.40.50.300">
    <property type="entry name" value="P-loop containing nucleotide triphosphate hydrolases"/>
    <property type="match status" value="1"/>
</dbReference>
<dbReference type="InterPro" id="IPR027417">
    <property type="entry name" value="P-loop_NTPase"/>
</dbReference>
<dbReference type="GO" id="GO:0005737">
    <property type="term" value="C:cytoplasm"/>
    <property type="evidence" value="ECO:0007669"/>
    <property type="project" value="UniProtKB-SubCell"/>
</dbReference>
<evidence type="ECO:0000256" key="1">
    <source>
        <dbReference type="ARBA" id="ARBA00004496"/>
    </source>
</evidence>
<gene>
    <name evidence="12" type="ORF">SAMN05428963_10560</name>
</gene>
<evidence type="ECO:0000256" key="4">
    <source>
        <dbReference type="ARBA" id="ARBA00022490"/>
    </source>
</evidence>
<dbReference type="GO" id="GO:0002949">
    <property type="term" value="P:tRNA threonylcarbamoyladenosine modification"/>
    <property type="evidence" value="ECO:0007669"/>
    <property type="project" value="InterPro"/>
</dbReference>
<dbReference type="PANTHER" id="PTHR33540:SF2">
    <property type="entry name" value="TRNA THREONYLCARBAMOYLADENOSINE BIOSYNTHESIS PROTEIN TSAE"/>
    <property type="match status" value="1"/>
</dbReference>
<dbReference type="InterPro" id="IPR011009">
    <property type="entry name" value="Kinase-like_dom_sf"/>
</dbReference>
<dbReference type="SUPFAM" id="SSF56112">
    <property type="entry name" value="Protein kinase-like (PK-like)"/>
    <property type="match status" value="1"/>
</dbReference>
<dbReference type="NCBIfam" id="TIGR00150">
    <property type="entry name" value="T6A_YjeE"/>
    <property type="match status" value="1"/>
</dbReference>
<keyword evidence="7" id="KW-0547">Nucleotide-binding</keyword>
<evidence type="ECO:0000256" key="5">
    <source>
        <dbReference type="ARBA" id="ARBA00022694"/>
    </source>
</evidence>
<accession>A0A1T4QI25</accession>
<evidence type="ECO:0000256" key="10">
    <source>
        <dbReference type="ARBA" id="ARBA00032441"/>
    </source>
</evidence>
<dbReference type="GO" id="GO:0005524">
    <property type="term" value="F:ATP binding"/>
    <property type="evidence" value="ECO:0007669"/>
    <property type="project" value="UniProtKB-KW"/>
</dbReference>
<keyword evidence="8" id="KW-0067">ATP-binding</keyword>
<dbReference type="Proteomes" id="UP000190135">
    <property type="component" value="Unassembled WGS sequence"/>
</dbReference>
<reference evidence="12 13" key="1">
    <citation type="submission" date="2017-02" db="EMBL/GenBank/DDBJ databases">
        <authorList>
            <person name="Peterson S.W."/>
        </authorList>
    </citation>
    <scope>NUCLEOTIDE SEQUENCE [LARGE SCALE GENOMIC DNA]</scope>
    <source>
        <strain evidence="12 13">USBA 369</strain>
    </source>
</reference>
<dbReference type="Gene3D" id="3.30.200.20">
    <property type="entry name" value="Phosphorylase Kinase, domain 1"/>
    <property type="match status" value="1"/>
</dbReference>
<keyword evidence="5" id="KW-0819">tRNA processing</keyword>
<protein>
    <recommendedName>
        <fullName evidence="3">tRNA threonylcarbamoyladenosine biosynthesis protein TsaE</fullName>
    </recommendedName>
    <alternativeName>
        <fullName evidence="10">t(6)A37 threonylcarbamoyladenosine biosynthesis protein TsaE</fullName>
    </alternativeName>
</protein>
<organism evidence="12 13">
    <name type="scientific">Consotaella salsifontis</name>
    <dbReference type="NCBI Taxonomy" id="1365950"/>
    <lineage>
        <taxon>Bacteria</taxon>
        <taxon>Pseudomonadati</taxon>
        <taxon>Pseudomonadota</taxon>
        <taxon>Alphaproteobacteria</taxon>
        <taxon>Hyphomicrobiales</taxon>
        <taxon>Aurantimonadaceae</taxon>
        <taxon>Consotaella</taxon>
    </lineage>
</organism>
<comment type="similarity">
    <text evidence="2">Belongs to the TsaE family.</text>
</comment>
<comment type="subcellular location">
    <subcellularLocation>
        <location evidence="1">Cytoplasm</location>
    </subcellularLocation>
</comment>
<dbReference type="Pfam" id="PF01636">
    <property type="entry name" value="APH"/>
    <property type="match status" value="1"/>
</dbReference>
<keyword evidence="6" id="KW-0479">Metal-binding</keyword>
<evidence type="ECO:0000313" key="12">
    <source>
        <dbReference type="EMBL" id="SKA03369.1"/>
    </source>
</evidence>
<evidence type="ECO:0000256" key="2">
    <source>
        <dbReference type="ARBA" id="ARBA00007599"/>
    </source>
</evidence>
<dbReference type="SUPFAM" id="SSF52540">
    <property type="entry name" value="P-loop containing nucleoside triphosphate hydrolases"/>
    <property type="match status" value="1"/>
</dbReference>